<organism evidence="1 2">
    <name type="scientific">Irpex rosettiformis</name>
    <dbReference type="NCBI Taxonomy" id="378272"/>
    <lineage>
        <taxon>Eukaryota</taxon>
        <taxon>Fungi</taxon>
        <taxon>Dikarya</taxon>
        <taxon>Basidiomycota</taxon>
        <taxon>Agaricomycotina</taxon>
        <taxon>Agaricomycetes</taxon>
        <taxon>Polyporales</taxon>
        <taxon>Irpicaceae</taxon>
        <taxon>Irpex</taxon>
    </lineage>
</organism>
<gene>
    <name evidence="1" type="ORF">BDY19DRAFT_899625</name>
</gene>
<dbReference type="EMBL" id="MU274953">
    <property type="protein sequence ID" value="KAI0083778.1"/>
    <property type="molecule type" value="Genomic_DNA"/>
</dbReference>
<keyword evidence="2" id="KW-1185">Reference proteome</keyword>
<protein>
    <submittedName>
        <fullName evidence="1">Uncharacterized protein</fullName>
    </submittedName>
</protein>
<evidence type="ECO:0000313" key="2">
    <source>
        <dbReference type="Proteomes" id="UP001055072"/>
    </source>
</evidence>
<dbReference type="Proteomes" id="UP001055072">
    <property type="component" value="Unassembled WGS sequence"/>
</dbReference>
<reference evidence="1" key="1">
    <citation type="journal article" date="2021" name="Environ. Microbiol.">
        <title>Gene family expansions and transcriptome signatures uncover fungal adaptations to wood decay.</title>
        <authorList>
            <person name="Hage H."/>
            <person name="Miyauchi S."/>
            <person name="Viragh M."/>
            <person name="Drula E."/>
            <person name="Min B."/>
            <person name="Chaduli D."/>
            <person name="Navarro D."/>
            <person name="Favel A."/>
            <person name="Norest M."/>
            <person name="Lesage-Meessen L."/>
            <person name="Balint B."/>
            <person name="Merenyi Z."/>
            <person name="de Eugenio L."/>
            <person name="Morin E."/>
            <person name="Martinez A.T."/>
            <person name="Baldrian P."/>
            <person name="Stursova M."/>
            <person name="Martinez M.J."/>
            <person name="Novotny C."/>
            <person name="Magnuson J.K."/>
            <person name="Spatafora J.W."/>
            <person name="Maurice S."/>
            <person name="Pangilinan J."/>
            <person name="Andreopoulos W."/>
            <person name="LaButti K."/>
            <person name="Hundley H."/>
            <person name="Na H."/>
            <person name="Kuo A."/>
            <person name="Barry K."/>
            <person name="Lipzen A."/>
            <person name="Henrissat B."/>
            <person name="Riley R."/>
            <person name="Ahrendt S."/>
            <person name="Nagy L.G."/>
            <person name="Grigoriev I.V."/>
            <person name="Martin F."/>
            <person name="Rosso M.N."/>
        </authorList>
    </citation>
    <scope>NUCLEOTIDE SEQUENCE</scope>
    <source>
        <strain evidence="1">CBS 384.51</strain>
    </source>
</reference>
<comment type="caution">
    <text evidence="1">The sequence shown here is derived from an EMBL/GenBank/DDBJ whole genome shotgun (WGS) entry which is preliminary data.</text>
</comment>
<name>A0ACB8TP36_9APHY</name>
<sequence length="423" mass="47636">MENALETVKTYIDEQDTEARNLADDAPTLISFDDLKARVETLESVISAQRIIINHLDTQVQALPTGAGTSHSRQPKIAEPPAFTGADDKVNLAEWLRLVTLWNSHEGVATDSKKIVVALSLLKGAAHKYMSSYYDKLEQGQNIGTWEDFKNELVQIYGQRDDKEGAKKELTALFNNKDLAQKNFVKYAERFRTLGRLSGYEDALLIEKLRLIIDRDMRLCLIGARNVPTKWTEYLDLLLEFYKELYPEKTQGKIFAKAGNEDSTPMEVDAAKKKKMGKGKGKEVNSTEKSKGDKQTKYCHIHKTHGHNTEECKLNPKSSNYSKPEEKKTTPKPSSSTTTAKKVKVRAQEVESSDSSSEESDTPLPPRKKSSGKKKAEANAVRVESTAYIEEVAEEDEPLQPSSSKQLVKGKPFDRKDFLKRYL</sequence>
<evidence type="ECO:0000313" key="1">
    <source>
        <dbReference type="EMBL" id="KAI0083778.1"/>
    </source>
</evidence>
<accession>A0ACB8TP36</accession>
<proteinExistence type="predicted"/>